<reference evidence="2 3" key="1">
    <citation type="submission" date="2020-04" db="EMBL/GenBank/DDBJ databases">
        <authorList>
            <person name="Klaysubun C."/>
            <person name="Duangmal K."/>
            <person name="Lipun K."/>
        </authorList>
    </citation>
    <scope>NUCLEOTIDE SEQUENCE [LARGE SCALE GENOMIC DNA]</scope>
    <source>
        <strain evidence="2 3">DSM 45300</strain>
    </source>
</reference>
<feature type="region of interest" description="Disordered" evidence="1">
    <location>
        <begin position="1"/>
        <end position="59"/>
    </location>
</feature>
<sequence length="89" mass="9724">MGHQHREPVENERPTGPMDLAAAARPEREPAAGAEPRRRRHARPEPEDEGEQLSASSDLAGVPALAFLMGDPMGLFSPAEKPGRHRRPD</sequence>
<dbReference type="AlphaFoldDB" id="A0A848DRR8"/>
<feature type="region of interest" description="Disordered" evidence="1">
    <location>
        <begin position="70"/>
        <end position="89"/>
    </location>
</feature>
<evidence type="ECO:0000313" key="2">
    <source>
        <dbReference type="EMBL" id="NMH95203.1"/>
    </source>
</evidence>
<dbReference type="Proteomes" id="UP000586918">
    <property type="component" value="Unassembled WGS sequence"/>
</dbReference>
<protein>
    <submittedName>
        <fullName evidence="2">Uncharacterized protein</fullName>
    </submittedName>
</protein>
<proteinExistence type="predicted"/>
<name>A0A848DRR8_9PSEU</name>
<keyword evidence="3" id="KW-1185">Reference proteome</keyword>
<comment type="caution">
    <text evidence="2">The sequence shown here is derived from an EMBL/GenBank/DDBJ whole genome shotgun (WGS) entry which is preliminary data.</text>
</comment>
<feature type="compositionally biased region" description="Basic and acidic residues" evidence="1">
    <location>
        <begin position="1"/>
        <end position="13"/>
    </location>
</feature>
<accession>A0A848DRR8</accession>
<evidence type="ECO:0000313" key="3">
    <source>
        <dbReference type="Proteomes" id="UP000586918"/>
    </source>
</evidence>
<organism evidence="2 3">
    <name type="scientific">Pseudonocardia bannensis</name>
    <dbReference type="NCBI Taxonomy" id="630973"/>
    <lineage>
        <taxon>Bacteria</taxon>
        <taxon>Bacillati</taxon>
        <taxon>Actinomycetota</taxon>
        <taxon>Actinomycetes</taxon>
        <taxon>Pseudonocardiales</taxon>
        <taxon>Pseudonocardiaceae</taxon>
        <taxon>Pseudonocardia</taxon>
    </lineage>
</organism>
<dbReference type="EMBL" id="JAAXKZ010000163">
    <property type="protein sequence ID" value="NMH95203.1"/>
    <property type="molecule type" value="Genomic_DNA"/>
</dbReference>
<gene>
    <name evidence="2" type="ORF">HF519_27330</name>
</gene>
<evidence type="ECO:0000256" key="1">
    <source>
        <dbReference type="SAM" id="MobiDB-lite"/>
    </source>
</evidence>